<evidence type="ECO:0000256" key="4">
    <source>
        <dbReference type="ARBA" id="ARBA00011881"/>
    </source>
</evidence>
<reference evidence="10 11" key="1">
    <citation type="submission" date="2020-06" db="EMBL/GenBank/DDBJ databases">
        <title>Actinomadura xiongansis sp. nov., isolated from soil of Baiyangdian.</title>
        <authorList>
            <person name="Zhang X."/>
        </authorList>
    </citation>
    <scope>NUCLEOTIDE SEQUENCE [LARGE SCALE GENOMIC DNA]</scope>
    <source>
        <strain evidence="10 11">HBUM206468</strain>
    </source>
</reference>
<keyword evidence="6" id="KW-0479">Metal-binding</keyword>
<dbReference type="InterPro" id="IPR032466">
    <property type="entry name" value="Metal_Hydrolase"/>
</dbReference>
<keyword evidence="11" id="KW-1185">Reference proteome</keyword>
<dbReference type="Pfam" id="PF01979">
    <property type="entry name" value="Amidohydro_1"/>
    <property type="match status" value="1"/>
</dbReference>
<comment type="similarity">
    <text evidence="3">Belongs to the metallo-dependent hydrolases superfamily. Allantoinase family.</text>
</comment>
<evidence type="ECO:0000256" key="3">
    <source>
        <dbReference type="ARBA" id="ARBA00010368"/>
    </source>
</evidence>
<keyword evidence="7 10" id="KW-0378">Hydrolase</keyword>
<comment type="subunit">
    <text evidence="4">Homotetramer.</text>
</comment>
<feature type="domain" description="Amidohydrolase-related" evidence="9">
    <location>
        <begin position="54"/>
        <end position="427"/>
    </location>
</feature>
<dbReference type="InterPro" id="IPR050138">
    <property type="entry name" value="DHOase/Allantoinase_Hydrolase"/>
</dbReference>
<evidence type="ECO:0000256" key="7">
    <source>
        <dbReference type="ARBA" id="ARBA00022801"/>
    </source>
</evidence>
<dbReference type="EC" id="3.5.2.5" evidence="5"/>
<comment type="pathway">
    <text evidence="2">Nitrogen metabolism; (S)-allantoin degradation; allantoate from (S)-allantoin: step 1/1.</text>
</comment>
<evidence type="ECO:0000259" key="9">
    <source>
        <dbReference type="Pfam" id="PF01979"/>
    </source>
</evidence>
<name>A0ABR7LHI6_9ACTN</name>
<dbReference type="GO" id="GO:0004038">
    <property type="term" value="F:allantoinase activity"/>
    <property type="evidence" value="ECO:0007669"/>
    <property type="project" value="UniProtKB-EC"/>
</dbReference>
<evidence type="ECO:0000313" key="10">
    <source>
        <dbReference type="EMBL" id="MBC6464133.1"/>
    </source>
</evidence>
<protein>
    <recommendedName>
        <fullName evidence="5">allantoinase</fullName>
        <ecNumber evidence="5">3.5.2.5</ecNumber>
    </recommendedName>
</protein>
<dbReference type="PANTHER" id="PTHR43668">
    <property type="entry name" value="ALLANTOINASE"/>
    <property type="match status" value="1"/>
</dbReference>
<sequence>MTELDLVVRARRVLTEGGESARCVGVAGGRVVAVEPYDSALTAPRSVVLTDDEVLLPGLVDTHVHVNEPGRTEWEGFASATRAAAAGGVTTIVDMPLNSVPPTVDTGALSVKRAAAGRQCHVDVGFWGGAVPGNTPRLRALHDAGVYGFKCFLVHSGVDEFPHLSADGLEEALAELRSFDGLMIVHAEDPVVIDEAPDPRGTHYDRFLASRPRAAEDVAIAQVIELARRTGARAHVLHLSSSDALPMIASARRDGVRITVETCPHYLTFTAEDVPDGATQYKCCPPIREAANREALWDGLAAGVIDCVVSDHSPCVPELKRPDTGDFGEAWGGISSLQLGLSAVWTEASARGFTLADVTRWMAERPAEIAGVRGKGRIAAGFDADFCVFAPDAVQVIDPAALHHRNPVTPYAGAALSGAVRGTWLRGAPIDPARPRGRLLTRLGATAESPGGGQEDM</sequence>
<dbReference type="InterPro" id="IPR011059">
    <property type="entry name" value="Metal-dep_hydrolase_composite"/>
</dbReference>
<dbReference type="Gene3D" id="3.20.20.140">
    <property type="entry name" value="Metal-dependent hydrolases"/>
    <property type="match status" value="1"/>
</dbReference>
<dbReference type="EMBL" id="JABVEC010000001">
    <property type="protein sequence ID" value="MBC6464133.1"/>
    <property type="molecule type" value="Genomic_DNA"/>
</dbReference>
<keyword evidence="8" id="KW-0862">Zinc</keyword>
<evidence type="ECO:0000256" key="1">
    <source>
        <dbReference type="ARBA" id="ARBA00001947"/>
    </source>
</evidence>
<comment type="cofactor">
    <cofactor evidence="1">
        <name>Zn(2+)</name>
        <dbReference type="ChEBI" id="CHEBI:29105"/>
    </cofactor>
</comment>
<evidence type="ECO:0000256" key="2">
    <source>
        <dbReference type="ARBA" id="ARBA00004968"/>
    </source>
</evidence>
<dbReference type="Proteomes" id="UP000805614">
    <property type="component" value="Unassembled WGS sequence"/>
</dbReference>
<organism evidence="10 11">
    <name type="scientific">Actinomadura alba</name>
    <dbReference type="NCBI Taxonomy" id="406431"/>
    <lineage>
        <taxon>Bacteria</taxon>
        <taxon>Bacillati</taxon>
        <taxon>Actinomycetota</taxon>
        <taxon>Actinomycetes</taxon>
        <taxon>Streptosporangiales</taxon>
        <taxon>Thermomonosporaceae</taxon>
        <taxon>Actinomadura</taxon>
    </lineage>
</organism>
<proteinExistence type="inferred from homology"/>
<dbReference type="PANTHER" id="PTHR43668:SF2">
    <property type="entry name" value="ALLANTOINASE"/>
    <property type="match status" value="1"/>
</dbReference>
<dbReference type="SUPFAM" id="SSF51338">
    <property type="entry name" value="Composite domain of metallo-dependent hydrolases"/>
    <property type="match status" value="1"/>
</dbReference>
<evidence type="ECO:0000256" key="8">
    <source>
        <dbReference type="ARBA" id="ARBA00022833"/>
    </source>
</evidence>
<evidence type="ECO:0000256" key="6">
    <source>
        <dbReference type="ARBA" id="ARBA00022723"/>
    </source>
</evidence>
<dbReference type="NCBIfam" id="TIGR03178">
    <property type="entry name" value="allantoinase"/>
    <property type="match status" value="1"/>
</dbReference>
<dbReference type="RefSeq" id="WP_187241047.1">
    <property type="nucleotide sequence ID" value="NZ_BAAAOK010000011.1"/>
</dbReference>
<comment type="caution">
    <text evidence="10">The sequence shown here is derived from an EMBL/GenBank/DDBJ whole genome shotgun (WGS) entry which is preliminary data.</text>
</comment>
<dbReference type="InterPro" id="IPR006680">
    <property type="entry name" value="Amidohydro-rel"/>
</dbReference>
<dbReference type="SUPFAM" id="SSF51556">
    <property type="entry name" value="Metallo-dependent hydrolases"/>
    <property type="match status" value="1"/>
</dbReference>
<evidence type="ECO:0000256" key="5">
    <source>
        <dbReference type="ARBA" id="ARBA00012863"/>
    </source>
</evidence>
<gene>
    <name evidence="10" type="primary">allB</name>
    <name evidence="10" type="ORF">HKK74_01260</name>
</gene>
<evidence type="ECO:0000313" key="11">
    <source>
        <dbReference type="Proteomes" id="UP000805614"/>
    </source>
</evidence>
<dbReference type="InterPro" id="IPR017593">
    <property type="entry name" value="Allantoinase"/>
</dbReference>
<accession>A0ABR7LHI6</accession>